<keyword evidence="1" id="KW-1133">Transmembrane helix</keyword>
<keyword evidence="1" id="KW-0472">Membrane</keyword>
<reference evidence="2" key="1">
    <citation type="submission" date="2021-05" db="EMBL/GenBank/DDBJ databases">
        <title>Molecular characterization for Shewanella algae harboring chromosomal blaOXA-55-like strains isolated from clinical and environment sample.</title>
        <authorList>
            <person name="Ohama Y."/>
            <person name="Aoki K."/>
            <person name="Harada S."/>
            <person name="Moriya K."/>
            <person name="Ishii Y."/>
            <person name="Tateda K."/>
        </authorList>
    </citation>
    <scope>NUCLEOTIDE SEQUENCE</scope>
    <source>
        <strain evidence="2">JCM 11563</strain>
    </source>
</reference>
<evidence type="ECO:0000313" key="2">
    <source>
        <dbReference type="EMBL" id="GIU49865.1"/>
    </source>
</evidence>
<gene>
    <name evidence="2" type="ORF">TUM4438_34390</name>
</gene>
<comment type="caution">
    <text evidence="2">The sequence shown here is derived from an EMBL/GenBank/DDBJ whole genome shotgun (WGS) entry which is preliminary data.</text>
</comment>
<protein>
    <submittedName>
        <fullName evidence="2">Uncharacterized protein</fullName>
    </submittedName>
</protein>
<dbReference type="EMBL" id="BPEY01000076">
    <property type="protein sequence ID" value="GIU49865.1"/>
    <property type="molecule type" value="Genomic_DNA"/>
</dbReference>
<dbReference type="Proteomes" id="UP000887104">
    <property type="component" value="Unassembled WGS sequence"/>
</dbReference>
<name>A0ABQ4PNA6_9GAMM</name>
<keyword evidence="3" id="KW-1185">Reference proteome</keyword>
<keyword evidence="1" id="KW-0812">Transmembrane</keyword>
<accession>A0ABQ4PNA6</accession>
<feature type="transmembrane region" description="Helical" evidence="1">
    <location>
        <begin position="20"/>
        <end position="41"/>
    </location>
</feature>
<evidence type="ECO:0000256" key="1">
    <source>
        <dbReference type="SAM" id="Phobius"/>
    </source>
</evidence>
<organism evidence="2 3">
    <name type="scientific">Shewanella sairae</name>
    <dbReference type="NCBI Taxonomy" id="190310"/>
    <lineage>
        <taxon>Bacteria</taxon>
        <taxon>Pseudomonadati</taxon>
        <taxon>Pseudomonadota</taxon>
        <taxon>Gammaproteobacteria</taxon>
        <taxon>Alteromonadales</taxon>
        <taxon>Shewanellaceae</taxon>
        <taxon>Shewanella</taxon>
    </lineage>
</organism>
<proteinExistence type="predicted"/>
<evidence type="ECO:0000313" key="3">
    <source>
        <dbReference type="Proteomes" id="UP000887104"/>
    </source>
</evidence>
<sequence length="233" mass="25596">MSTTTISPNSKLTSLLAGKFTLFSYCLIFLLLMVISDYLFYKSSGQLKESNLLPQLPQVNQSVSTAHSGLDVLSLYSQFDQPKAEVVEVVDDKSNQIEEQSMSLELQNQQSGLLDKLYIGDAIYRLSGIVQTDKYKAALSVRYLQQAGEASANPIGKLDVAELDSTGANVAKGSQHMSLYVGGKLAHYQVESIDSKRLVLNDNGRRLWLQLFVPTRINKEAEPKAGGVLSDSQ</sequence>
<dbReference type="RefSeq" id="WP_220782403.1">
    <property type="nucleotide sequence ID" value="NZ_BPEY01000076.1"/>
</dbReference>